<protein>
    <submittedName>
        <fullName evidence="3">N-carbamoyl-D-amino acid hydrolase</fullName>
        <ecNumber evidence="3">3.5.1.77</ecNumber>
    </submittedName>
</protein>
<dbReference type="Proteomes" id="UP000319557">
    <property type="component" value="Chromosome"/>
</dbReference>
<evidence type="ECO:0000313" key="3">
    <source>
        <dbReference type="EMBL" id="QDS90550.1"/>
    </source>
</evidence>
<gene>
    <name evidence="3" type="ORF">EC9_47640</name>
</gene>
<evidence type="ECO:0000259" key="2">
    <source>
        <dbReference type="PROSITE" id="PS50263"/>
    </source>
</evidence>
<dbReference type="SUPFAM" id="SSF56317">
    <property type="entry name" value="Carbon-nitrogen hydrolase"/>
    <property type="match status" value="1"/>
</dbReference>
<organism evidence="3 4">
    <name type="scientific">Rosistilla ulvae</name>
    <dbReference type="NCBI Taxonomy" id="1930277"/>
    <lineage>
        <taxon>Bacteria</taxon>
        <taxon>Pseudomonadati</taxon>
        <taxon>Planctomycetota</taxon>
        <taxon>Planctomycetia</taxon>
        <taxon>Pirellulales</taxon>
        <taxon>Pirellulaceae</taxon>
        <taxon>Rosistilla</taxon>
    </lineage>
</organism>
<dbReference type="InterPro" id="IPR036526">
    <property type="entry name" value="C-N_Hydrolase_sf"/>
</dbReference>
<dbReference type="PANTHER" id="PTHR43674:SF2">
    <property type="entry name" value="BETA-UREIDOPROPIONASE"/>
    <property type="match status" value="1"/>
</dbReference>
<dbReference type="FunFam" id="3.60.110.10:FF:000010">
    <property type="entry name" value="Carbon-nitrogen hydrolase"/>
    <property type="match status" value="1"/>
</dbReference>
<reference evidence="3 4" key="1">
    <citation type="submission" date="2019-02" db="EMBL/GenBank/DDBJ databases">
        <title>Deep-cultivation of Planctomycetes and their phenomic and genomic characterization uncovers novel biology.</title>
        <authorList>
            <person name="Wiegand S."/>
            <person name="Jogler M."/>
            <person name="Boedeker C."/>
            <person name="Pinto D."/>
            <person name="Vollmers J."/>
            <person name="Rivas-Marin E."/>
            <person name="Kohn T."/>
            <person name="Peeters S.H."/>
            <person name="Heuer A."/>
            <person name="Rast P."/>
            <person name="Oberbeckmann S."/>
            <person name="Bunk B."/>
            <person name="Jeske O."/>
            <person name="Meyerdierks A."/>
            <person name="Storesund J.E."/>
            <person name="Kallscheuer N."/>
            <person name="Luecker S."/>
            <person name="Lage O.M."/>
            <person name="Pohl T."/>
            <person name="Merkel B.J."/>
            <person name="Hornburger P."/>
            <person name="Mueller R.-W."/>
            <person name="Bruemmer F."/>
            <person name="Labrenz M."/>
            <person name="Spormann A.M."/>
            <person name="Op den Camp H."/>
            <person name="Overmann J."/>
            <person name="Amann R."/>
            <person name="Jetten M.S.M."/>
            <person name="Mascher T."/>
            <person name="Medema M.H."/>
            <person name="Devos D.P."/>
            <person name="Kaster A.-K."/>
            <person name="Ovreas L."/>
            <person name="Rohde M."/>
            <person name="Galperin M.Y."/>
            <person name="Jogler C."/>
        </authorList>
    </citation>
    <scope>NUCLEOTIDE SEQUENCE [LARGE SCALE GENOMIC DNA]</scope>
    <source>
        <strain evidence="3 4">EC9</strain>
    </source>
</reference>
<feature type="domain" description="CN hydrolase" evidence="2">
    <location>
        <begin position="27"/>
        <end position="280"/>
    </location>
</feature>
<evidence type="ECO:0000256" key="1">
    <source>
        <dbReference type="ARBA" id="ARBA00022801"/>
    </source>
</evidence>
<dbReference type="InterPro" id="IPR003010">
    <property type="entry name" value="C-N_Hydrolase"/>
</dbReference>
<dbReference type="PROSITE" id="PS50263">
    <property type="entry name" value="CN_HYDROLASE"/>
    <property type="match status" value="1"/>
</dbReference>
<dbReference type="AlphaFoldDB" id="A0A517M6P1"/>
<dbReference type="EC" id="3.5.1.77" evidence="3"/>
<dbReference type="Gene3D" id="3.60.110.10">
    <property type="entry name" value="Carbon-nitrogen hydrolase"/>
    <property type="match status" value="1"/>
</dbReference>
<dbReference type="GO" id="GO:0047417">
    <property type="term" value="F:N-carbamoyl-D-amino acid hydrolase activity"/>
    <property type="evidence" value="ECO:0007669"/>
    <property type="project" value="UniProtKB-EC"/>
</dbReference>
<dbReference type="InterPro" id="IPR050345">
    <property type="entry name" value="Aliph_Amidase/BUP"/>
</dbReference>
<proteinExistence type="predicted"/>
<accession>A0A517M6P1</accession>
<dbReference type="CDD" id="cd07573">
    <property type="entry name" value="CPA"/>
    <property type="match status" value="1"/>
</dbReference>
<dbReference type="GO" id="GO:0033388">
    <property type="term" value="P:putrescine biosynthetic process from arginine"/>
    <property type="evidence" value="ECO:0007669"/>
    <property type="project" value="TreeGrafter"/>
</dbReference>
<name>A0A517M6P1_9BACT</name>
<dbReference type="GO" id="GO:0050126">
    <property type="term" value="F:N-carbamoylputrescine amidase activity"/>
    <property type="evidence" value="ECO:0007669"/>
    <property type="project" value="TreeGrafter"/>
</dbReference>
<sequence length="310" mass="34789">MFCEVLVKPSAFAAGFEKEIYVANSVVKLSLVQMSCTDSKAENVERAVSQIRQAAADGGQVICLQELFNGPYPCQTEDHCQFDWAETIPGPTTERMSQLAAELRVVIVVSLFEKRTAGVYHNTAVVLDADGSTAGVYRKMHIPDDPLYYEKFYFTPGDLGFKVIETRFAKLGVAVCWDQWFPEAARLMALAGAEILLYPTAIGWIDEEKEEYGTTQYESWQTMMRSHAIANGLWLGAPNRVGVEGRLQFWGGSFIANPNGKVITQGSHEEPEIITADCDLNMIDVVRTHWPFLRDRRIDAYQGLMRRVID</sequence>
<dbReference type="KEGG" id="ruv:EC9_47640"/>
<keyword evidence="1 3" id="KW-0378">Hydrolase</keyword>
<evidence type="ECO:0000313" key="4">
    <source>
        <dbReference type="Proteomes" id="UP000319557"/>
    </source>
</evidence>
<dbReference type="EMBL" id="CP036261">
    <property type="protein sequence ID" value="QDS90550.1"/>
    <property type="molecule type" value="Genomic_DNA"/>
</dbReference>
<dbReference type="Pfam" id="PF00795">
    <property type="entry name" value="CN_hydrolase"/>
    <property type="match status" value="1"/>
</dbReference>
<dbReference type="PANTHER" id="PTHR43674">
    <property type="entry name" value="NITRILASE C965.09-RELATED"/>
    <property type="match status" value="1"/>
</dbReference>
<keyword evidence="4" id="KW-1185">Reference proteome</keyword>